<gene>
    <name evidence="1" type="ORF">EV681_3810</name>
</gene>
<comment type="caution">
    <text evidence="1">The sequence shown here is derived from an EMBL/GenBank/DDBJ whole genome shotgun (WGS) entry which is preliminary data.</text>
</comment>
<name>A0A4Q7VDL5_9BURK</name>
<dbReference type="Proteomes" id="UP000293398">
    <property type="component" value="Unassembled WGS sequence"/>
</dbReference>
<accession>A0A4Q7VDL5</accession>
<sequence>MFIAARHYEQTSLDEGVLHRQDALSLSPAVGRPVFSP</sequence>
<proteinExistence type="predicted"/>
<keyword evidence="2" id="KW-1185">Reference proteome</keyword>
<reference evidence="1 2" key="1">
    <citation type="submission" date="2019-02" db="EMBL/GenBank/DDBJ databases">
        <title>Genomic Encyclopedia of Type Strains, Phase IV (KMG-IV): sequencing the most valuable type-strain genomes for metagenomic binning, comparative biology and taxonomic classification.</title>
        <authorList>
            <person name="Goeker M."/>
        </authorList>
    </citation>
    <scope>NUCLEOTIDE SEQUENCE [LARGE SCALE GENOMIC DNA]</scope>
    <source>
        <strain evidence="1 2">DSM 23814</strain>
    </source>
</reference>
<protein>
    <submittedName>
        <fullName evidence="1">Uncharacterized protein</fullName>
    </submittedName>
</protein>
<evidence type="ECO:0000313" key="1">
    <source>
        <dbReference type="EMBL" id="RZT93042.1"/>
    </source>
</evidence>
<evidence type="ECO:0000313" key="2">
    <source>
        <dbReference type="Proteomes" id="UP000293398"/>
    </source>
</evidence>
<dbReference type="EMBL" id="SHKO01000003">
    <property type="protein sequence ID" value="RZT93042.1"/>
    <property type="molecule type" value="Genomic_DNA"/>
</dbReference>
<organism evidence="1 2">
    <name type="scientific">Advenella incenata</name>
    <dbReference type="NCBI Taxonomy" id="267800"/>
    <lineage>
        <taxon>Bacteria</taxon>
        <taxon>Pseudomonadati</taxon>
        <taxon>Pseudomonadota</taxon>
        <taxon>Betaproteobacteria</taxon>
        <taxon>Burkholderiales</taxon>
        <taxon>Alcaligenaceae</taxon>
    </lineage>
</organism>
<dbReference type="AlphaFoldDB" id="A0A4Q7VDL5"/>